<comment type="caution">
    <text evidence="1">The sequence shown here is derived from an EMBL/GenBank/DDBJ whole genome shotgun (WGS) entry which is preliminary data.</text>
</comment>
<dbReference type="AlphaFoldDB" id="A0A645HQC6"/>
<organism evidence="1">
    <name type="scientific">bioreactor metagenome</name>
    <dbReference type="NCBI Taxonomy" id="1076179"/>
    <lineage>
        <taxon>unclassified sequences</taxon>
        <taxon>metagenomes</taxon>
        <taxon>ecological metagenomes</taxon>
    </lineage>
</organism>
<sequence length="45" mass="5336">MAMYHFSIALKLKLIEDYNSTSPGDVIRQRYQKIADDIIKQYTEK</sequence>
<protein>
    <submittedName>
        <fullName evidence="1">Uncharacterized protein</fullName>
    </submittedName>
</protein>
<accession>A0A645HQC6</accession>
<proteinExistence type="predicted"/>
<gene>
    <name evidence="1" type="ORF">SDC9_188807</name>
</gene>
<reference evidence="1" key="1">
    <citation type="submission" date="2019-08" db="EMBL/GenBank/DDBJ databases">
        <authorList>
            <person name="Kucharzyk K."/>
            <person name="Murdoch R.W."/>
            <person name="Higgins S."/>
            <person name="Loffler F."/>
        </authorList>
    </citation>
    <scope>NUCLEOTIDE SEQUENCE</scope>
</reference>
<evidence type="ECO:0000313" key="1">
    <source>
        <dbReference type="EMBL" id="MPN41265.1"/>
    </source>
</evidence>
<dbReference type="EMBL" id="VSSQ01098197">
    <property type="protein sequence ID" value="MPN41265.1"/>
    <property type="molecule type" value="Genomic_DNA"/>
</dbReference>
<name>A0A645HQC6_9ZZZZ</name>